<gene>
    <name evidence="4" type="primary">BQ5605_C036g11486</name>
    <name evidence="4" type="ORF">BQ5605_C036G11486</name>
</gene>
<feature type="repeat" description="Lumazine-binding" evidence="2">
    <location>
        <begin position="448"/>
        <end position="557"/>
    </location>
</feature>
<dbReference type="NCBIfam" id="NF006767">
    <property type="entry name" value="PRK09289.1"/>
    <property type="match status" value="1"/>
</dbReference>
<dbReference type="SUPFAM" id="SSF63380">
    <property type="entry name" value="Riboflavin synthase domain-like"/>
    <property type="match status" value="2"/>
</dbReference>
<dbReference type="InterPro" id="IPR017938">
    <property type="entry name" value="Riboflavin_synthase-like_b-brl"/>
</dbReference>
<feature type="domain" description="Lumazine-binding" evidence="3">
    <location>
        <begin position="335"/>
        <end position="447"/>
    </location>
</feature>
<dbReference type="EMBL" id="FQNC01000063">
    <property type="protein sequence ID" value="SGY95317.1"/>
    <property type="molecule type" value="Genomic_DNA"/>
</dbReference>
<keyword evidence="1" id="KW-0677">Repeat</keyword>
<dbReference type="Pfam" id="PF00677">
    <property type="entry name" value="Lum_binding"/>
    <property type="match status" value="2"/>
</dbReference>
<feature type="domain" description="Lumazine-binding" evidence="3">
    <location>
        <begin position="448"/>
        <end position="557"/>
    </location>
</feature>
<dbReference type="InterPro" id="IPR013078">
    <property type="entry name" value="His_Pase_superF_clade-1"/>
</dbReference>
<reference evidence="4 5" key="1">
    <citation type="submission" date="2016-11" db="EMBL/GenBank/DDBJ databases">
        <authorList>
            <person name="Jaros S."/>
            <person name="Januszkiewicz K."/>
            <person name="Wedrychowicz H."/>
        </authorList>
    </citation>
    <scope>NUCLEOTIDE SEQUENCE [LARGE SCALE GENOMIC DNA]</scope>
</reference>
<dbReference type="GO" id="GO:0009231">
    <property type="term" value="P:riboflavin biosynthetic process"/>
    <property type="evidence" value="ECO:0007669"/>
    <property type="project" value="TreeGrafter"/>
</dbReference>
<dbReference type="Gene3D" id="3.40.50.1240">
    <property type="entry name" value="Phosphoglycerate mutase-like"/>
    <property type="match status" value="1"/>
</dbReference>
<evidence type="ECO:0000256" key="2">
    <source>
        <dbReference type="PROSITE-ProRule" id="PRU00524"/>
    </source>
</evidence>
<dbReference type="NCBIfam" id="TIGR00187">
    <property type="entry name" value="ribE"/>
    <property type="match status" value="1"/>
</dbReference>
<accession>A0A2X0PAF2</accession>
<dbReference type="PANTHER" id="PTHR21098:SF0">
    <property type="entry name" value="RIBOFLAVIN SYNTHASE"/>
    <property type="match status" value="1"/>
</dbReference>
<dbReference type="Proteomes" id="UP000249464">
    <property type="component" value="Unassembled WGS sequence"/>
</dbReference>
<organism evidence="4 5">
    <name type="scientific">Microbotryum silenes-dioicae</name>
    <dbReference type="NCBI Taxonomy" id="796604"/>
    <lineage>
        <taxon>Eukaryota</taxon>
        <taxon>Fungi</taxon>
        <taxon>Dikarya</taxon>
        <taxon>Basidiomycota</taxon>
        <taxon>Pucciniomycotina</taxon>
        <taxon>Microbotryomycetes</taxon>
        <taxon>Microbotryales</taxon>
        <taxon>Microbotryaceae</taxon>
        <taxon>Microbotryum</taxon>
    </lineage>
</organism>
<sequence length="591" mass="64623">MLETIYIARHGFRLSWETSVWNAPTGTPRDPPLSAHGVDQANELASWLKTLPVEERPQTIYSSYVDVPLYRCLQTSTPVAEALGLPILVEHGLAEWYLPVRRGKLAIIDGIACSRGSNMKVHTRTGLHPRSLPASELIEWIPLIAPTAHSSLLYPSQKGETPHQLHERTTQVLTLLFNHINSSPDPPKTIILFTHAATLIALGRTLIDDRECFVKAATCSVSRYELVKGKQKERDGLGRWEIKMNGETSFLKGGEERHWDFSFVEAYEEDGVLEDGTDAPLLSDQYKTVDNTSSSTPAEVTNVVTKSANSSNGGEASSLSSFCSIITKTPAQSTMFTGLVEILGTVSSIHPTTEFEGFSFVISNAQKILDDCKLGDSIAVNGCCLTVTEWDAKEGWFKVGLSNETLQRTDLGTFRAWTFVGDSRSTKVGSRVNLERAMAGHGRFGGHFVQGHVDTVAQLLSITPDGDSIRLLFSLPLSFYYSLIPKGYIALDGTSLTLTHLSIPREGDEYYTDGQTGLFGVMLVQHTQSRTVVAFKQVGDKVAVECDVVGKGVEAIVKNVLQSGGEPNGALEAMIERVVEKVLLQKGLVKP</sequence>
<dbReference type="STRING" id="796604.A0A2X0PAF2"/>
<dbReference type="InterPro" id="IPR023366">
    <property type="entry name" value="ATP_synth_asu-like_sf"/>
</dbReference>
<proteinExistence type="predicted"/>
<dbReference type="InterPro" id="IPR029033">
    <property type="entry name" value="His_PPase_superfam"/>
</dbReference>
<protein>
    <submittedName>
        <fullName evidence="4">BQ5605_C036g11486 protein</fullName>
    </submittedName>
</protein>
<dbReference type="CDD" id="cd00402">
    <property type="entry name" value="Riboflavin_synthase_like"/>
    <property type="match status" value="1"/>
</dbReference>
<evidence type="ECO:0000256" key="1">
    <source>
        <dbReference type="ARBA" id="ARBA00022737"/>
    </source>
</evidence>
<dbReference type="PANTHER" id="PTHR21098">
    <property type="entry name" value="RIBOFLAVIN SYNTHASE ALPHA CHAIN"/>
    <property type="match status" value="1"/>
</dbReference>
<dbReference type="GO" id="GO:0004746">
    <property type="term" value="F:riboflavin synthase activity"/>
    <property type="evidence" value="ECO:0007669"/>
    <property type="project" value="TreeGrafter"/>
</dbReference>
<feature type="repeat" description="Lumazine-binding" evidence="2">
    <location>
        <begin position="335"/>
        <end position="447"/>
    </location>
</feature>
<keyword evidence="5" id="KW-1185">Reference proteome</keyword>
<dbReference type="SMART" id="SM00855">
    <property type="entry name" value="PGAM"/>
    <property type="match status" value="1"/>
</dbReference>
<dbReference type="InterPro" id="IPR001783">
    <property type="entry name" value="Lumazine-bd"/>
</dbReference>
<evidence type="ECO:0000313" key="5">
    <source>
        <dbReference type="Proteomes" id="UP000249464"/>
    </source>
</evidence>
<name>A0A2X0PAF2_9BASI</name>
<dbReference type="PROSITE" id="PS51177">
    <property type="entry name" value="LUMAZINE_BIND"/>
    <property type="match status" value="2"/>
</dbReference>
<evidence type="ECO:0000259" key="3">
    <source>
        <dbReference type="PROSITE" id="PS51177"/>
    </source>
</evidence>
<dbReference type="SUPFAM" id="SSF53254">
    <property type="entry name" value="Phosphoglycerate mutase-like"/>
    <property type="match status" value="1"/>
</dbReference>
<dbReference type="Gene3D" id="2.40.30.20">
    <property type="match status" value="2"/>
</dbReference>
<dbReference type="Pfam" id="PF00300">
    <property type="entry name" value="His_Phos_1"/>
    <property type="match status" value="1"/>
</dbReference>
<dbReference type="InterPro" id="IPR026017">
    <property type="entry name" value="Lumazine-bd_dom"/>
</dbReference>
<evidence type="ECO:0000313" key="4">
    <source>
        <dbReference type="EMBL" id="SGY95317.1"/>
    </source>
</evidence>
<dbReference type="AlphaFoldDB" id="A0A2X0PAF2"/>